<dbReference type="Pfam" id="PF07963">
    <property type="entry name" value="N_methyl"/>
    <property type="match status" value="1"/>
</dbReference>
<accession>A0ABY8C8G1</accession>
<gene>
    <name evidence="2" type="ORF">NR989_09570</name>
</gene>
<feature type="transmembrane region" description="Helical" evidence="1">
    <location>
        <begin position="12"/>
        <end position="30"/>
    </location>
</feature>
<name>A0ABY8C8G1_9GAMM</name>
<evidence type="ECO:0000313" key="3">
    <source>
        <dbReference type="Proteomes" id="UP001222275"/>
    </source>
</evidence>
<dbReference type="Proteomes" id="UP001222275">
    <property type="component" value="Chromosome"/>
</dbReference>
<dbReference type="SUPFAM" id="SSF54523">
    <property type="entry name" value="Pili subunits"/>
    <property type="match status" value="1"/>
</dbReference>
<reference evidence="2 3" key="1">
    <citation type="submission" date="2022-06" db="EMBL/GenBank/DDBJ databases">
        <title>Thiomicrohabdus sp. nov, an obligately chemolithoautotrophic, sulfur-oxidizing bacterium isolated from beach of Guanyin Mountain. Amoy.</title>
        <authorList>
            <person name="Zhu H."/>
        </authorList>
    </citation>
    <scope>NUCLEOTIDE SEQUENCE [LARGE SCALE GENOMIC DNA]</scope>
    <source>
        <strain evidence="2 3">XGS-01</strain>
    </source>
</reference>
<sequence length="188" mass="19991">MKRVYKENGFTLVELSIVLMIIGLLLGGLFKGNQLFENANIKRLAADVEAIRTAHYSFLDRTGILPNQASIGQITSALASANSTTDYFGLLAGQGFISNQNPIPPKGLALAYEAYYIADQVAADANNAVIPGRNQLCITGVDGVIAQGLDFKFDNGDSTSGILQAETAIASPEDAYEEGTLVTICLEL</sequence>
<keyword evidence="1" id="KW-1133">Transmembrane helix</keyword>
<evidence type="ECO:0000256" key="1">
    <source>
        <dbReference type="SAM" id="Phobius"/>
    </source>
</evidence>
<keyword evidence="3" id="KW-1185">Reference proteome</keyword>
<dbReference type="InterPro" id="IPR045584">
    <property type="entry name" value="Pilin-like"/>
</dbReference>
<evidence type="ECO:0000313" key="2">
    <source>
        <dbReference type="EMBL" id="WEJ62255.1"/>
    </source>
</evidence>
<organism evidence="2 3">
    <name type="scientific">Thiomicrorhabdus lithotrophica</name>
    <dbReference type="NCBI Taxonomy" id="2949997"/>
    <lineage>
        <taxon>Bacteria</taxon>
        <taxon>Pseudomonadati</taxon>
        <taxon>Pseudomonadota</taxon>
        <taxon>Gammaproteobacteria</taxon>
        <taxon>Thiotrichales</taxon>
        <taxon>Piscirickettsiaceae</taxon>
        <taxon>Thiomicrorhabdus</taxon>
    </lineage>
</organism>
<dbReference type="EMBL" id="CP102381">
    <property type="protein sequence ID" value="WEJ62255.1"/>
    <property type="molecule type" value="Genomic_DNA"/>
</dbReference>
<proteinExistence type="predicted"/>
<dbReference type="Gene3D" id="3.30.700.10">
    <property type="entry name" value="Glycoprotein, Type 4 Pilin"/>
    <property type="match status" value="1"/>
</dbReference>
<dbReference type="InterPro" id="IPR012902">
    <property type="entry name" value="N_methyl_site"/>
</dbReference>
<dbReference type="RefSeq" id="WP_275594513.1">
    <property type="nucleotide sequence ID" value="NZ_CP102381.1"/>
</dbReference>
<keyword evidence="1" id="KW-0812">Transmembrane</keyword>
<dbReference type="NCBIfam" id="TIGR02532">
    <property type="entry name" value="IV_pilin_GFxxxE"/>
    <property type="match status" value="1"/>
</dbReference>
<keyword evidence="1" id="KW-0472">Membrane</keyword>
<protein>
    <submittedName>
        <fullName evidence="2">Prepilin-type N-terminal cleavage/methylation domain-containing protein</fullName>
    </submittedName>
</protein>